<dbReference type="InterPro" id="IPR035901">
    <property type="entry name" value="GIY-YIG_endonuc_sf"/>
</dbReference>
<name>A0A151IY99_9HYME</name>
<dbReference type="CDD" id="cd10442">
    <property type="entry name" value="GIY-YIG_PLEs"/>
    <property type="match status" value="1"/>
</dbReference>
<protein>
    <recommendedName>
        <fullName evidence="1">Helix-turn-helix domain-containing protein</fullName>
    </recommendedName>
</protein>
<evidence type="ECO:0000313" key="3">
    <source>
        <dbReference type="Proteomes" id="UP000078492"/>
    </source>
</evidence>
<dbReference type="InterPro" id="IPR058912">
    <property type="entry name" value="HTH_animal"/>
</dbReference>
<keyword evidence="3" id="KW-1185">Reference proteome</keyword>
<evidence type="ECO:0000313" key="2">
    <source>
        <dbReference type="EMBL" id="KYN13276.1"/>
    </source>
</evidence>
<gene>
    <name evidence="2" type="ORF">ALC57_14539</name>
</gene>
<reference evidence="2 3" key="1">
    <citation type="submission" date="2015-09" db="EMBL/GenBank/DDBJ databases">
        <title>Trachymyrmex cornetzi WGS genome.</title>
        <authorList>
            <person name="Nygaard S."/>
            <person name="Hu H."/>
            <person name="Boomsma J."/>
            <person name="Zhang G."/>
        </authorList>
    </citation>
    <scope>NUCLEOTIDE SEQUENCE [LARGE SCALE GENOMIC DNA]</scope>
    <source>
        <strain evidence="2">Tcor2-1</strain>
        <tissue evidence="2">Whole body</tissue>
    </source>
</reference>
<dbReference type="Pfam" id="PF26215">
    <property type="entry name" value="HTH_animal"/>
    <property type="match status" value="1"/>
</dbReference>
<dbReference type="Gene3D" id="3.40.1440.10">
    <property type="entry name" value="GIY-YIG endonuclease"/>
    <property type="match status" value="1"/>
</dbReference>
<dbReference type="Proteomes" id="UP000078492">
    <property type="component" value="Unassembled WGS sequence"/>
</dbReference>
<dbReference type="PANTHER" id="PTHR21301">
    <property type="entry name" value="REVERSE TRANSCRIPTASE"/>
    <property type="match status" value="1"/>
</dbReference>
<sequence length="279" mass="32596">MEEGGDTINFLDVTLIKEGRHIITDWYRKPTFSGRFLNFFSCHPISQKVGTILGLIDKVILLSHPRFHRENFNKVISILLKNGYPLRLIFSTIKKRLQKKFQQLNNRNTSMDPVLSSEDRRYFTIPYIPSITDKIKNFIRGIPGLKLAYRGIQKLNAFIKVQKDKLPTTSQPEVVYRLDCRDCDASYVGQTGRCVGVRMSEHKNHINRNTSQSSVITDHRLQTSHDFDWENVKILDKEMFWNKRLLSEMIHIKRQKNGLNLQNDTLKLDPLYESLFPVS</sequence>
<organism evidence="2 3">
    <name type="scientific">Trachymyrmex cornetzi</name>
    <dbReference type="NCBI Taxonomy" id="471704"/>
    <lineage>
        <taxon>Eukaryota</taxon>
        <taxon>Metazoa</taxon>
        <taxon>Ecdysozoa</taxon>
        <taxon>Arthropoda</taxon>
        <taxon>Hexapoda</taxon>
        <taxon>Insecta</taxon>
        <taxon>Pterygota</taxon>
        <taxon>Neoptera</taxon>
        <taxon>Endopterygota</taxon>
        <taxon>Hymenoptera</taxon>
        <taxon>Apocrita</taxon>
        <taxon>Aculeata</taxon>
        <taxon>Formicoidea</taxon>
        <taxon>Formicidae</taxon>
        <taxon>Myrmicinae</taxon>
        <taxon>Trachymyrmex</taxon>
    </lineage>
</organism>
<accession>A0A151IY99</accession>
<proteinExistence type="predicted"/>
<dbReference type="PANTHER" id="PTHR21301:SF10">
    <property type="entry name" value="REVERSE TRANSCRIPTASE DOMAIN-CONTAINING PROTEIN"/>
    <property type="match status" value="1"/>
</dbReference>
<dbReference type="AlphaFoldDB" id="A0A151IY99"/>
<evidence type="ECO:0000259" key="1">
    <source>
        <dbReference type="Pfam" id="PF26215"/>
    </source>
</evidence>
<dbReference type="EMBL" id="KQ980773">
    <property type="protein sequence ID" value="KYN13276.1"/>
    <property type="molecule type" value="Genomic_DNA"/>
</dbReference>
<feature type="domain" description="Helix-turn-helix" evidence="1">
    <location>
        <begin position="35"/>
        <end position="94"/>
    </location>
</feature>